<organism evidence="2 3">
    <name type="scientific">Folsomia candida</name>
    <name type="common">Springtail</name>
    <dbReference type="NCBI Taxonomy" id="158441"/>
    <lineage>
        <taxon>Eukaryota</taxon>
        <taxon>Metazoa</taxon>
        <taxon>Ecdysozoa</taxon>
        <taxon>Arthropoda</taxon>
        <taxon>Hexapoda</taxon>
        <taxon>Collembola</taxon>
        <taxon>Entomobryomorpha</taxon>
        <taxon>Isotomoidea</taxon>
        <taxon>Isotomidae</taxon>
        <taxon>Proisotominae</taxon>
        <taxon>Folsomia</taxon>
    </lineage>
</organism>
<name>A0A226D2M5_FOLCA</name>
<evidence type="ECO:0000313" key="2">
    <source>
        <dbReference type="EMBL" id="OXA38977.1"/>
    </source>
</evidence>
<feature type="compositionally biased region" description="Polar residues" evidence="1">
    <location>
        <begin position="145"/>
        <end position="159"/>
    </location>
</feature>
<gene>
    <name evidence="2" type="ORF">Fcan01_26342</name>
</gene>
<protein>
    <submittedName>
        <fullName evidence="2">Uncharacterized protein</fullName>
    </submittedName>
</protein>
<dbReference type="Proteomes" id="UP000198287">
    <property type="component" value="Unassembled WGS sequence"/>
</dbReference>
<accession>A0A226D2M5</accession>
<evidence type="ECO:0000256" key="1">
    <source>
        <dbReference type="SAM" id="MobiDB-lite"/>
    </source>
</evidence>
<dbReference type="AlphaFoldDB" id="A0A226D2M5"/>
<sequence>MGSVSRVKAPVGTALVGWGSSRREIQRLLQCARCADLSAGGDFQYTCATGHVICDSCGSQMASCCYQDPSSGSLCRQIIARLKITFSQKKMIEICKSLTSTLPKVVEVNKKENDPEPEIPVLPVESIKSYEKDEDEGSKDDVGCQNKSENSASLPQTLKQGVGLADIIPRPLYPGENPESASHWDEMHEESGITAPQMDQEDHKDDSSHSSSVSTCDSSPEEKQLGVPVPTETELAKDESSNPDSLDYEENTIRLDIKHLEHQLEFLGGWSSADEKKEMDKMEEVCRGMSRGEWRIWYRRHLTNILEARLRESRGPKATWPCNSKPCT</sequence>
<comment type="caution">
    <text evidence="2">The sequence shown here is derived from an EMBL/GenBank/DDBJ whole genome shotgun (WGS) entry which is preliminary data.</text>
</comment>
<feature type="compositionally biased region" description="Low complexity" evidence="1">
    <location>
        <begin position="209"/>
        <end position="218"/>
    </location>
</feature>
<evidence type="ECO:0000313" key="3">
    <source>
        <dbReference type="Proteomes" id="UP000198287"/>
    </source>
</evidence>
<dbReference type="EMBL" id="LNIX01000042">
    <property type="protein sequence ID" value="OXA38977.1"/>
    <property type="molecule type" value="Genomic_DNA"/>
</dbReference>
<keyword evidence="3" id="KW-1185">Reference proteome</keyword>
<proteinExistence type="predicted"/>
<reference evidence="2 3" key="1">
    <citation type="submission" date="2015-12" db="EMBL/GenBank/DDBJ databases">
        <title>The genome of Folsomia candida.</title>
        <authorList>
            <person name="Faddeeva A."/>
            <person name="Derks M.F."/>
            <person name="Anvar Y."/>
            <person name="Smit S."/>
            <person name="Van Straalen N."/>
            <person name="Roelofs D."/>
        </authorList>
    </citation>
    <scope>NUCLEOTIDE SEQUENCE [LARGE SCALE GENOMIC DNA]</scope>
    <source>
        <strain evidence="2 3">VU population</strain>
        <tissue evidence="2">Whole body</tissue>
    </source>
</reference>
<feature type="region of interest" description="Disordered" evidence="1">
    <location>
        <begin position="109"/>
        <end position="248"/>
    </location>
</feature>
<feature type="compositionally biased region" description="Basic and acidic residues" evidence="1">
    <location>
        <begin position="182"/>
        <end position="191"/>
    </location>
</feature>